<accession>A0A919M7X1</accession>
<organism evidence="4 5">
    <name type="scientific">Actinoplanes cyaneus</name>
    <dbReference type="NCBI Taxonomy" id="52696"/>
    <lineage>
        <taxon>Bacteria</taxon>
        <taxon>Bacillati</taxon>
        <taxon>Actinomycetota</taxon>
        <taxon>Actinomycetes</taxon>
        <taxon>Micromonosporales</taxon>
        <taxon>Micromonosporaceae</taxon>
        <taxon>Actinoplanes</taxon>
    </lineage>
</organism>
<dbReference type="RefSeq" id="WP_203745882.1">
    <property type="nucleotide sequence ID" value="NZ_BAAAUC010000008.1"/>
</dbReference>
<keyword evidence="5" id="KW-1185">Reference proteome</keyword>
<evidence type="ECO:0000256" key="2">
    <source>
        <dbReference type="SAM" id="Phobius"/>
    </source>
</evidence>
<sequence length="399" mass="41930">MIPADRDRTVDALRAVAILGVVLGHWLVSALVSDPAQPAAWHGASPLAGHPALIPFTWVLETLGLFFFAGGFSAARGLRRRAARPWLTSRLTRLIHPILVLAAVWLPALGLLRAVSAPASTRHAVWSLVAHPMWFLIVYAVLLALTPLLRTAVLRCGLWTAVVPVALVAASDVVRHLGVDSALLLPAAPIGWAAPYILGICLSEGLLTHRHGRVLAVGGLVTGAVLVVVAGYPASAVGVPGDGWSNLDPPSLFALALAAAQLGLFLLLRPRLAAVLHRPGLWRPVIVLNLAAMTLFCWHQTALLLVTFASLPAGPLPGLLDEPAGTWPLHRLLWLPVFALVLAGLCAIFQPRPSPLRRSLPAACDTSPAPAGQDAAGRGEGFPAVAGMAQRDSLPTPPP</sequence>
<comment type="caution">
    <text evidence="4">The sequence shown here is derived from an EMBL/GenBank/DDBJ whole genome shotgun (WGS) entry which is preliminary data.</text>
</comment>
<feature type="domain" description="Acyltransferase 3" evidence="3">
    <location>
        <begin position="10"/>
        <end position="344"/>
    </location>
</feature>
<feature type="region of interest" description="Disordered" evidence="1">
    <location>
        <begin position="360"/>
        <end position="399"/>
    </location>
</feature>
<feature type="transmembrane region" description="Helical" evidence="2">
    <location>
        <begin position="331"/>
        <end position="349"/>
    </location>
</feature>
<dbReference type="AlphaFoldDB" id="A0A919M7X1"/>
<dbReference type="EMBL" id="BOMH01000041">
    <property type="protein sequence ID" value="GID67778.1"/>
    <property type="molecule type" value="Genomic_DNA"/>
</dbReference>
<feature type="transmembrane region" description="Helical" evidence="2">
    <location>
        <begin position="252"/>
        <end position="269"/>
    </location>
</feature>
<feature type="transmembrane region" description="Helical" evidence="2">
    <location>
        <begin position="214"/>
        <end position="232"/>
    </location>
</feature>
<evidence type="ECO:0000313" key="4">
    <source>
        <dbReference type="EMBL" id="GID67778.1"/>
    </source>
</evidence>
<dbReference type="GO" id="GO:0016747">
    <property type="term" value="F:acyltransferase activity, transferring groups other than amino-acyl groups"/>
    <property type="evidence" value="ECO:0007669"/>
    <property type="project" value="InterPro"/>
</dbReference>
<keyword evidence="4" id="KW-0808">Transferase</keyword>
<keyword evidence="2" id="KW-0812">Transmembrane</keyword>
<dbReference type="Pfam" id="PF01757">
    <property type="entry name" value="Acyl_transf_3"/>
    <property type="match status" value="1"/>
</dbReference>
<feature type="transmembrane region" description="Helical" evidence="2">
    <location>
        <begin position="124"/>
        <end position="145"/>
    </location>
</feature>
<keyword evidence="4" id="KW-0012">Acyltransferase</keyword>
<proteinExistence type="predicted"/>
<protein>
    <submittedName>
        <fullName evidence="4">Acyltransferase</fullName>
    </submittedName>
</protein>
<feature type="transmembrane region" description="Helical" evidence="2">
    <location>
        <begin position="152"/>
        <end position="170"/>
    </location>
</feature>
<feature type="transmembrane region" description="Helical" evidence="2">
    <location>
        <begin position="12"/>
        <end position="32"/>
    </location>
</feature>
<keyword evidence="2" id="KW-0472">Membrane</keyword>
<evidence type="ECO:0000256" key="1">
    <source>
        <dbReference type="SAM" id="MobiDB-lite"/>
    </source>
</evidence>
<evidence type="ECO:0000259" key="3">
    <source>
        <dbReference type="Pfam" id="PF01757"/>
    </source>
</evidence>
<reference evidence="4" key="1">
    <citation type="submission" date="2021-01" db="EMBL/GenBank/DDBJ databases">
        <title>Whole genome shotgun sequence of Actinoplanes cyaneus NBRC 14990.</title>
        <authorList>
            <person name="Komaki H."/>
            <person name="Tamura T."/>
        </authorList>
    </citation>
    <scope>NUCLEOTIDE SEQUENCE</scope>
    <source>
        <strain evidence="4">NBRC 14990</strain>
    </source>
</reference>
<name>A0A919M7X1_9ACTN</name>
<gene>
    <name evidence="4" type="ORF">Acy02nite_56590</name>
</gene>
<feature type="transmembrane region" description="Helical" evidence="2">
    <location>
        <begin position="281"/>
        <end position="311"/>
    </location>
</feature>
<feature type="transmembrane region" description="Helical" evidence="2">
    <location>
        <begin position="182"/>
        <end position="202"/>
    </location>
</feature>
<dbReference type="InterPro" id="IPR002656">
    <property type="entry name" value="Acyl_transf_3_dom"/>
</dbReference>
<dbReference type="Proteomes" id="UP000619479">
    <property type="component" value="Unassembled WGS sequence"/>
</dbReference>
<feature type="transmembrane region" description="Helical" evidence="2">
    <location>
        <begin position="52"/>
        <end position="74"/>
    </location>
</feature>
<evidence type="ECO:0000313" key="5">
    <source>
        <dbReference type="Proteomes" id="UP000619479"/>
    </source>
</evidence>
<feature type="transmembrane region" description="Helical" evidence="2">
    <location>
        <begin position="94"/>
        <end position="112"/>
    </location>
</feature>
<keyword evidence="2" id="KW-1133">Transmembrane helix</keyword>